<dbReference type="PROSITE" id="PS00642">
    <property type="entry name" value="COMPLEX1_75K_2"/>
    <property type="match status" value="1"/>
</dbReference>
<dbReference type="Pfam" id="PF22117">
    <property type="entry name" value="Fer4_Nqo3"/>
    <property type="match status" value="1"/>
</dbReference>
<dbReference type="InterPro" id="IPR054351">
    <property type="entry name" value="NADH_UbQ_OxRdtase_ferredoxin"/>
</dbReference>
<keyword evidence="13" id="KW-1185">Reference proteome</keyword>
<dbReference type="Pfam" id="PF13510">
    <property type="entry name" value="Fer2_4"/>
    <property type="match status" value="1"/>
</dbReference>
<dbReference type="InterPro" id="IPR050123">
    <property type="entry name" value="Prok_molybdopt-oxidoreductase"/>
</dbReference>
<dbReference type="FunFam" id="3.30.70.20:FF:000002">
    <property type="entry name" value="NADH-ubiquinone oxidoreductase 75 kDa subunit"/>
    <property type="match status" value="1"/>
</dbReference>
<keyword evidence="7" id="KW-0411">Iron-sulfur</keyword>
<evidence type="ECO:0000256" key="4">
    <source>
        <dbReference type="ARBA" id="ARBA00022723"/>
    </source>
</evidence>
<keyword evidence="5" id="KW-1278">Translocase</keyword>
<keyword evidence="8" id="KW-0520">NAD</keyword>
<keyword evidence="4" id="KW-0479">Metal-binding</keyword>
<dbReference type="InterPro" id="IPR000283">
    <property type="entry name" value="NADH_UbQ_OxRdtase_75kDa_su_CS"/>
</dbReference>
<evidence type="ECO:0000256" key="7">
    <source>
        <dbReference type="ARBA" id="ARBA00023014"/>
    </source>
</evidence>
<dbReference type="InterPro" id="IPR016214">
    <property type="entry name" value="NAD-red_Hydgase_HoxS_gsu"/>
</dbReference>
<comment type="similarity">
    <text evidence="2">Belongs to the complex I 75 kDa subunit family.</text>
</comment>
<reference evidence="12" key="1">
    <citation type="submission" date="2022-07" db="EMBL/GenBank/DDBJ databases">
        <title>Phylogenomic reconstructions and comparative analyses of Kickxellomycotina fungi.</title>
        <authorList>
            <person name="Reynolds N.K."/>
            <person name="Stajich J.E."/>
            <person name="Barry K."/>
            <person name="Grigoriev I.V."/>
            <person name="Crous P."/>
            <person name="Smith M.E."/>
        </authorList>
    </citation>
    <scope>NUCLEOTIDE SEQUENCE</scope>
    <source>
        <strain evidence="12">RSA 861</strain>
    </source>
</reference>
<dbReference type="OrthoDB" id="10249365at2759"/>
<evidence type="ECO:0000259" key="10">
    <source>
        <dbReference type="PROSITE" id="PS51085"/>
    </source>
</evidence>
<evidence type="ECO:0000256" key="9">
    <source>
        <dbReference type="ARBA" id="ARBA00034078"/>
    </source>
</evidence>
<evidence type="ECO:0000256" key="3">
    <source>
        <dbReference type="ARBA" id="ARBA00022485"/>
    </source>
</evidence>
<dbReference type="PANTHER" id="PTHR43105">
    <property type="entry name" value="RESPIRATORY NITRATE REDUCTASE"/>
    <property type="match status" value="1"/>
</dbReference>
<dbReference type="GO" id="GO:0016491">
    <property type="term" value="F:oxidoreductase activity"/>
    <property type="evidence" value="ECO:0007669"/>
    <property type="project" value="InterPro"/>
</dbReference>
<dbReference type="SMART" id="SM00929">
    <property type="entry name" value="NADH-G_4Fe-4S_3"/>
    <property type="match status" value="1"/>
</dbReference>
<dbReference type="GO" id="GO:0016020">
    <property type="term" value="C:membrane"/>
    <property type="evidence" value="ECO:0007669"/>
    <property type="project" value="InterPro"/>
</dbReference>
<dbReference type="Pfam" id="PF10588">
    <property type="entry name" value="NADH-G_4Fe-4S_3"/>
    <property type="match status" value="1"/>
</dbReference>
<organism evidence="12 13">
    <name type="scientific">Tieghemiomyces parasiticus</name>
    <dbReference type="NCBI Taxonomy" id="78921"/>
    <lineage>
        <taxon>Eukaryota</taxon>
        <taxon>Fungi</taxon>
        <taxon>Fungi incertae sedis</taxon>
        <taxon>Zoopagomycota</taxon>
        <taxon>Kickxellomycotina</taxon>
        <taxon>Dimargaritomycetes</taxon>
        <taxon>Dimargaritales</taxon>
        <taxon>Dimargaritaceae</taxon>
        <taxon>Tieghemiomyces</taxon>
    </lineage>
</organism>
<dbReference type="FunFam" id="3.10.20.740:FF:000001">
    <property type="entry name" value="NADH-quinone oxidoreductase subunit G"/>
    <property type="match status" value="1"/>
</dbReference>
<keyword evidence="6" id="KW-0408">Iron</keyword>
<dbReference type="GO" id="GO:0042773">
    <property type="term" value="P:ATP synthesis coupled electron transport"/>
    <property type="evidence" value="ECO:0007669"/>
    <property type="project" value="InterPro"/>
</dbReference>
<dbReference type="PROSITE" id="PS00641">
    <property type="entry name" value="COMPLEX1_75K_1"/>
    <property type="match status" value="1"/>
</dbReference>
<feature type="domain" description="2Fe-2S ferredoxin-type" evidence="10">
    <location>
        <begin position="32"/>
        <end position="110"/>
    </location>
</feature>
<dbReference type="CDD" id="cd00207">
    <property type="entry name" value="fer2"/>
    <property type="match status" value="1"/>
</dbReference>
<dbReference type="Proteomes" id="UP001150569">
    <property type="component" value="Unassembled WGS sequence"/>
</dbReference>
<dbReference type="GO" id="GO:0046872">
    <property type="term" value="F:metal ion binding"/>
    <property type="evidence" value="ECO:0007669"/>
    <property type="project" value="UniProtKB-KW"/>
</dbReference>
<accession>A0A9W8AIH9</accession>
<dbReference type="SUPFAM" id="SSF54862">
    <property type="entry name" value="4Fe-4S ferredoxins"/>
    <property type="match status" value="1"/>
</dbReference>
<evidence type="ECO:0000256" key="5">
    <source>
        <dbReference type="ARBA" id="ARBA00022967"/>
    </source>
</evidence>
<sequence>MLRCAMTPSARRAVANWTTLRRSLTTTAARREQVEIFINNRPVMAEQGAALIQACEQAGHDIPRFCYHDRLAVAGNCRMCLVELERSPKPVASCALPVAAGMRIHTDTPLVHKAREGVMEFLLANHPLDCPVCDQGGECDLQDQSVRYGGDRGRFHEPAGKRATENKNLGPLVKTEMNRCIHCTRCVRFANEVAGAPELGTSGRGNDMQIGTYVEKVLSTEMSGNVVDLCPVGALTSKPYAFV</sequence>
<dbReference type="InterPro" id="IPR001041">
    <property type="entry name" value="2Fe-2S_ferredoxin-type"/>
</dbReference>
<proteinExistence type="inferred from homology"/>
<gene>
    <name evidence="12" type="primary">NdufS1_1</name>
    <name evidence="12" type="ORF">IWQ60_001884</name>
</gene>
<keyword evidence="3" id="KW-0004">4Fe-4S</keyword>
<evidence type="ECO:0000256" key="8">
    <source>
        <dbReference type="ARBA" id="ARBA00023027"/>
    </source>
</evidence>
<feature type="domain" description="4Fe-4S His(Cys)3-ligated-type" evidence="11">
    <location>
        <begin position="110"/>
        <end position="149"/>
    </location>
</feature>
<name>A0A9W8AIH9_9FUNG</name>
<dbReference type="PANTHER" id="PTHR43105:SF13">
    <property type="entry name" value="NADH-UBIQUINONE OXIDOREDUCTASE 75 KDA SUBUNIT, MITOCHONDRIAL"/>
    <property type="match status" value="1"/>
</dbReference>
<dbReference type="InterPro" id="IPR036010">
    <property type="entry name" value="2Fe-2S_ferredoxin-like_sf"/>
</dbReference>
<dbReference type="GO" id="GO:0008137">
    <property type="term" value="F:NADH dehydrogenase (ubiquinone) activity"/>
    <property type="evidence" value="ECO:0007669"/>
    <property type="project" value="InterPro"/>
</dbReference>
<evidence type="ECO:0000256" key="1">
    <source>
        <dbReference type="ARBA" id="ARBA00001966"/>
    </source>
</evidence>
<comment type="caution">
    <text evidence="12">The sequence shown here is derived from an EMBL/GenBank/DDBJ whole genome shotgun (WGS) entry which is preliminary data.</text>
</comment>
<dbReference type="EMBL" id="JANBPT010000065">
    <property type="protein sequence ID" value="KAJ1928630.1"/>
    <property type="molecule type" value="Genomic_DNA"/>
</dbReference>
<dbReference type="GO" id="GO:0051539">
    <property type="term" value="F:4 iron, 4 sulfur cluster binding"/>
    <property type="evidence" value="ECO:0007669"/>
    <property type="project" value="UniProtKB-KW"/>
</dbReference>
<dbReference type="SUPFAM" id="SSF54292">
    <property type="entry name" value="2Fe-2S ferredoxin-like"/>
    <property type="match status" value="1"/>
</dbReference>
<evidence type="ECO:0000256" key="2">
    <source>
        <dbReference type="ARBA" id="ARBA00005404"/>
    </source>
</evidence>
<dbReference type="AlphaFoldDB" id="A0A9W8AIH9"/>
<evidence type="ECO:0000259" key="11">
    <source>
        <dbReference type="PROSITE" id="PS51839"/>
    </source>
</evidence>
<evidence type="ECO:0000313" key="13">
    <source>
        <dbReference type="Proteomes" id="UP001150569"/>
    </source>
</evidence>
<dbReference type="PIRSF" id="PIRSF000309">
    <property type="entry name" value="NAD_red_hyd_HoxU"/>
    <property type="match status" value="1"/>
</dbReference>
<dbReference type="InterPro" id="IPR019574">
    <property type="entry name" value="NADH_UbQ_OxRdtase_Gsu_4Fe4S-bd"/>
</dbReference>
<dbReference type="Gene3D" id="3.30.70.20">
    <property type="match status" value="1"/>
</dbReference>
<protein>
    <submittedName>
        <fullName evidence="12">Ndufs1 NADH-ubiquinone oxidoreductase subunit</fullName>
    </submittedName>
</protein>
<comment type="cofactor">
    <cofactor evidence="1">
        <name>[4Fe-4S] cluster</name>
        <dbReference type="ChEBI" id="CHEBI:49883"/>
    </cofactor>
</comment>
<evidence type="ECO:0000313" key="12">
    <source>
        <dbReference type="EMBL" id="KAJ1928630.1"/>
    </source>
</evidence>
<dbReference type="PROSITE" id="PS00643">
    <property type="entry name" value="COMPLEX1_75K_3"/>
    <property type="match status" value="1"/>
</dbReference>
<evidence type="ECO:0000256" key="6">
    <source>
        <dbReference type="ARBA" id="ARBA00023004"/>
    </source>
</evidence>
<comment type="cofactor">
    <cofactor evidence="9">
        <name>[2Fe-2S] cluster</name>
        <dbReference type="ChEBI" id="CHEBI:190135"/>
    </cofactor>
</comment>
<dbReference type="Gene3D" id="3.10.20.740">
    <property type="match status" value="1"/>
</dbReference>
<feature type="non-terminal residue" evidence="12">
    <location>
        <position position="243"/>
    </location>
</feature>
<dbReference type="PROSITE" id="PS51085">
    <property type="entry name" value="2FE2S_FER_2"/>
    <property type="match status" value="1"/>
</dbReference>
<dbReference type="PROSITE" id="PS51839">
    <property type="entry name" value="4FE4S_HC3"/>
    <property type="match status" value="1"/>
</dbReference>